<dbReference type="AlphaFoldDB" id="A0A081BAE4"/>
<reference evidence="1 2" key="1">
    <citation type="submission" date="2014-07" db="EMBL/GenBank/DDBJ databases">
        <title>Tepidicaulis marinum gen. nov., sp. nov., a novel marine bacterium denitrifying nitrate to nitrous oxide strictly under microaerobic conditions.</title>
        <authorList>
            <person name="Takeuchi M."/>
            <person name="Yamagishi T."/>
            <person name="Kamagata Y."/>
            <person name="Oshima K."/>
            <person name="Hattori M."/>
            <person name="Katayama T."/>
            <person name="Hanada S."/>
            <person name="Tamaki H."/>
            <person name="Marumo K."/>
            <person name="Maeda H."/>
            <person name="Nedachi M."/>
            <person name="Iwasaki W."/>
            <person name="Suwa Y."/>
            <person name="Sakata S."/>
        </authorList>
    </citation>
    <scope>NUCLEOTIDE SEQUENCE [LARGE SCALE GENOMIC DNA]</scope>
    <source>
        <strain evidence="1 2">MA2</strain>
    </source>
</reference>
<name>A0A081BAE4_9HYPH</name>
<dbReference type="Proteomes" id="UP000028702">
    <property type="component" value="Unassembled WGS sequence"/>
</dbReference>
<dbReference type="RefSeq" id="WP_045445241.1">
    <property type="nucleotide sequence ID" value="NZ_BBIO01000006.1"/>
</dbReference>
<accession>A0A081BAE4</accession>
<comment type="caution">
    <text evidence="1">The sequence shown here is derived from an EMBL/GenBank/DDBJ whole genome shotgun (WGS) entry which is preliminary data.</text>
</comment>
<sequence length="131" mass="14455">MRDEALIHFHYGRHISAGVHLAHEGAAAPDLVSEAAPYLDPKHPGRCVVGFCSAHPGAVDDITNAPPRGWENWGFGEWDDWFGRINGVYLVDLRSLKVKQYPLYSCAPLIVPCDLSGLPGRLVPVEEWLKA</sequence>
<gene>
    <name evidence="1" type="ORF">M2A_1511</name>
</gene>
<protein>
    <submittedName>
        <fullName evidence="1">Conserved protein</fullName>
    </submittedName>
</protein>
<keyword evidence="2" id="KW-1185">Reference proteome</keyword>
<evidence type="ECO:0000313" key="1">
    <source>
        <dbReference type="EMBL" id="GAK45012.1"/>
    </source>
</evidence>
<proteinExistence type="predicted"/>
<dbReference type="EMBL" id="BBIO01000006">
    <property type="protein sequence ID" value="GAK45012.1"/>
    <property type="molecule type" value="Genomic_DNA"/>
</dbReference>
<evidence type="ECO:0000313" key="2">
    <source>
        <dbReference type="Proteomes" id="UP000028702"/>
    </source>
</evidence>
<dbReference type="eggNOG" id="ENOG5033VTI">
    <property type="taxonomic scope" value="Bacteria"/>
</dbReference>
<organism evidence="1 2">
    <name type="scientific">Tepidicaulis marinus</name>
    <dbReference type="NCBI Taxonomy" id="1333998"/>
    <lineage>
        <taxon>Bacteria</taxon>
        <taxon>Pseudomonadati</taxon>
        <taxon>Pseudomonadota</taxon>
        <taxon>Alphaproteobacteria</taxon>
        <taxon>Hyphomicrobiales</taxon>
        <taxon>Parvibaculaceae</taxon>
        <taxon>Tepidicaulis</taxon>
    </lineage>
</organism>